<sequence>MFRLFKKEKKIEPTQFFDFPRNEEGINKVIDWLKTASELIVDIDQTNHIYVSTTSEGKTFLSVYTDVYQRVPAYKKNDRFITLDFAGIVSIFEENMGLDFLWLNPNSDSVQLNRSVFTAHYRVEKNSEIQIGLPAERPVAIIDFLLEYAQNEPSIRRIYLGLMRNKQEFSYVVFIDSDNAKAIVPEIGPKIGELCLADDTLYPVDFIYDNFLNEDQYLIYVNGVD</sequence>
<dbReference type="InterPro" id="IPR027945">
    <property type="entry name" value="SseB_C"/>
</dbReference>
<evidence type="ECO:0000313" key="2">
    <source>
        <dbReference type="EMBL" id="OEG20493.1"/>
    </source>
</evidence>
<proteinExistence type="predicted"/>
<dbReference type="Pfam" id="PF14581">
    <property type="entry name" value="SseB_C"/>
    <property type="match status" value="1"/>
</dbReference>
<feature type="domain" description="SseB protein C-terminal" evidence="1">
    <location>
        <begin position="123"/>
        <end position="192"/>
    </location>
</feature>
<reference evidence="3" key="1">
    <citation type="submission" date="2016-09" db="EMBL/GenBank/DDBJ databases">
        <authorList>
            <person name="Gulvik C.A."/>
        </authorList>
    </citation>
    <scope>NUCLEOTIDE SEQUENCE [LARGE SCALE GENOMIC DNA]</scope>
    <source>
        <strain evidence="3">LMG 8895</strain>
    </source>
</reference>
<name>A0A1E5H6F1_9ENTE</name>
<gene>
    <name evidence="2" type="ORF">BCR25_01345</name>
</gene>
<dbReference type="AlphaFoldDB" id="A0A1E5H6F1"/>
<dbReference type="EMBL" id="MIJY01000001">
    <property type="protein sequence ID" value="OEG20493.1"/>
    <property type="molecule type" value="Genomic_DNA"/>
</dbReference>
<protein>
    <recommendedName>
        <fullName evidence="1">SseB protein C-terminal domain-containing protein</fullName>
    </recommendedName>
</protein>
<evidence type="ECO:0000259" key="1">
    <source>
        <dbReference type="Pfam" id="PF14581"/>
    </source>
</evidence>
<comment type="caution">
    <text evidence="2">The sequence shown here is derived from an EMBL/GenBank/DDBJ whole genome shotgun (WGS) entry which is preliminary data.</text>
</comment>
<organism evidence="2 3">
    <name type="scientific">Enterococcus termitis</name>
    <dbReference type="NCBI Taxonomy" id="332950"/>
    <lineage>
        <taxon>Bacteria</taxon>
        <taxon>Bacillati</taxon>
        <taxon>Bacillota</taxon>
        <taxon>Bacilli</taxon>
        <taxon>Lactobacillales</taxon>
        <taxon>Enterococcaceae</taxon>
        <taxon>Enterococcus</taxon>
    </lineage>
</organism>
<accession>A0A1E5H6F1</accession>
<dbReference type="OrthoDB" id="2179696at2"/>
<evidence type="ECO:0000313" key="3">
    <source>
        <dbReference type="Proteomes" id="UP000095094"/>
    </source>
</evidence>
<keyword evidence="3" id="KW-1185">Reference proteome</keyword>
<dbReference type="Proteomes" id="UP000095094">
    <property type="component" value="Unassembled WGS sequence"/>
</dbReference>
<dbReference type="RefSeq" id="WP_069661803.1">
    <property type="nucleotide sequence ID" value="NZ_JBHUJJ010000001.1"/>
</dbReference>